<organism evidence="1 2">
    <name type="scientific">Salmonella phage 9NA</name>
    <dbReference type="NCBI Taxonomy" id="1113547"/>
    <lineage>
        <taxon>Viruses</taxon>
        <taxon>Duplodnaviria</taxon>
        <taxon>Heunggongvirae</taxon>
        <taxon>Uroviricota</taxon>
        <taxon>Caudoviricetes</taxon>
        <taxon>Nonanavirus</taxon>
        <taxon>Nonanavirus nv9NA</taxon>
    </lineage>
</organism>
<keyword evidence="2" id="KW-1185">Reference proteome</keyword>
<evidence type="ECO:0000313" key="1">
    <source>
        <dbReference type="EMBL" id="AIB07070.1"/>
    </source>
</evidence>
<dbReference type="Pfam" id="PF10926">
    <property type="entry name" value="DUF2800"/>
    <property type="match status" value="1"/>
</dbReference>
<dbReference type="OrthoDB" id="3062at10239"/>
<accession>A0A060DAM4</accession>
<name>A0A060DAM4_9CAUD</name>
<dbReference type="Proteomes" id="UP000026985">
    <property type="component" value="Segment"/>
</dbReference>
<evidence type="ECO:0000313" key="2">
    <source>
        <dbReference type="Proteomes" id="UP000026985"/>
    </source>
</evidence>
<dbReference type="RefSeq" id="YP_009101237.1">
    <property type="nucleotide sequence ID" value="NC_025443.1"/>
</dbReference>
<sequence length="381" mass="42776">MTRNATFSASGSKRWLSCPGSVQLSQRIDFDEPLSTSKQEGKAAHWVLEQKIKGKPPLMPCVAPNGITVTDDMHEHADEFIADVLSVGAKIDPLFSEVRIHIDWLLPGQYGICDYRWYDFLTDILYVWDYKYGHQAVEAEDNTQGVYYALDQRCISSVKQVVFTVVQPRAWHPNGMIRRWQFSRSVLMDWADRFKKGFTDAHKIDAPLVVGDHCHYCPARGLCPALYERIIELATVLDAPPSLTPEEVGQRLQLLEELYSRASDAKTALHIQGLHFVRQGKPLPGFKLAPKQTRRQLTDEGKLIGAAPMFGVMPDTLYERKLKPLATLEKTLPKALVDMCTTKPDGQFTLVPDTDARTGFSTMAESVFNTPVTMPAGARPL</sequence>
<dbReference type="InterPro" id="IPR021229">
    <property type="entry name" value="DUF2800"/>
</dbReference>
<reference evidence="1 2" key="1">
    <citation type="submission" date="2014-07" db="EMBL/GenBank/DDBJ databases">
        <title>The genome sequence of Salmonella phage 9NA shows that it represents an unstudied type of tailed phage.</title>
        <authorList>
            <person name="Casjens S.R."/>
            <person name="Leavitt J.C."/>
            <person name="Hatfull G.F."/>
            <person name="Hendrix R.W."/>
        </authorList>
    </citation>
    <scope>NUCLEOTIDE SEQUENCE [LARGE SCALE GENOMIC DNA]</scope>
</reference>
<dbReference type="EMBL" id="KJ802832">
    <property type="protein sequence ID" value="AIB07070.1"/>
    <property type="molecule type" value="Genomic_DNA"/>
</dbReference>
<dbReference type="KEGG" id="vg:22110925"/>
<proteinExistence type="predicted"/>
<gene>
    <name evidence="1" type="ORF">9NA_067</name>
</gene>
<protein>
    <submittedName>
        <fullName evidence="1">Uncharacterized protein</fullName>
    </submittedName>
</protein>